<evidence type="ECO:0000256" key="2">
    <source>
        <dbReference type="ARBA" id="ARBA00012417"/>
    </source>
</evidence>
<keyword evidence="9" id="KW-1185">Reference proteome</keyword>
<dbReference type="GO" id="GO:0003682">
    <property type="term" value="F:chromatin binding"/>
    <property type="evidence" value="ECO:0007669"/>
    <property type="project" value="TreeGrafter"/>
</dbReference>
<reference evidence="9" key="1">
    <citation type="submission" date="2020-01" db="EMBL/GenBank/DDBJ databases">
        <title>Draft genome sequence of the Termite Coptotermes fromosanus.</title>
        <authorList>
            <person name="Itakura S."/>
            <person name="Yosikawa Y."/>
            <person name="Umezawa K."/>
        </authorList>
    </citation>
    <scope>NUCLEOTIDE SEQUENCE [LARGE SCALE GENOMIC DNA]</scope>
</reference>
<keyword evidence="3" id="KW-0808">Transferase</keyword>
<evidence type="ECO:0000256" key="4">
    <source>
        <dbReference type="ARBA" id="ARBA00026139"/>
    </source>
</evidence>
<name>A0A6L2Q8V9_COPFO</name>
<proteinExistence type="inferred from homology"/>
<dbReference type="PANTHER" id="PTHR31399">
    <property type="entry name" value="DNA-DIRECTED PRIMASE / POLYMERASE PROTEIN"/>
    <property type="match status" value="1"/>
</dbReference>
<gene>
    <name evidence="8" type="ORF">Cfor_04829</name>
</gene>
<evidence type="ECO:0000256" key="3">
    <source>
        <dbReference type="ARBA" id="ARBA00022932"/>
    </source>
</evidence>
<dbReference type="GO" id="GO:0031297">
    <property type="term" value="P:replication fork processing"/>
    <property type="evidence" value="ECO:0007669"/>
    <property type="project" value="TreeGrafter"/>
</dbReference>
<dbReference type="Proteomes" id="UP000502823">
    <property type="component" value="Unassembled WGS sequence"/>
</dbReference>
<dbReference type="GO" id="GO:0005634">
    <property type="term" value="C:nucleus"/>
    <property type="evidence" value="ECO:0007669"/>
    <property type="project" value="TreeGrafter"/>
</dbReference>
<dbReference type="EMBL" id="BLKM01000758">
    <property type="protein sequence ID" value="GFG38177.1"/>
    <property type="molecule type" value="Genomic_DNA"/>
</dbReference>
<sequence>MSDIRHQAYATLTPRTFYGKIKCGKSCDVQADEKQKCKNIRQEPKFQKWPRSLDPVATWKVFRKQQDALDYARIRKNGLMTFAFQDKFGCRMFLVAHPTVFWFYDTKRSCQDRCSYEIILEYAVCKLYFDLEFSRKYNHQHDGSRMVETFIKLVSFHLKREWGITANRHHVIDLDSSTENKFSRHLIFMLPNVIFQDNYNIGNFVKDMCNELRIYINQHSKQKEGRPQGSDFYSDIDKSHVFELLVVDNNGTKRLFCDESVYTKNRHFRVYMSTKLNKNAPLIVSKENQYRREKICGNNYSQDLQLFLDSLITYVPVDEHDLRVLKYGHCGSQELCVAHRPSRVPSEGLMSRSNVKSPYPEVDEFVTNIIYPGRIRQWLYFSSGNHIVYDIAGYRYCGNIGRQHRSNNIKYVVNLTNYTYYQKCYDPECAHYRSEQCKLPPELIFFLEDDSFLHTTQDNSKFSTTSGYFGMLEEDFVQLIEAVESSENDCHDILHLGDTPSIPSGFPDYGLSDHDASSVLDSIASSV</sequence>
<comment type="similarity">
    <text evidence="1">Belongs to the eukaryotic-type primase small subunit family.</text>
</comment>
<dbReference type="EC" id="2.7.7.102" evidence="6"/>
<comment type="catalytic activity">
    <reaction evidence="5">
        <text>ssDNA + n NTP = ssDNA/pppN(pN)n-1 hybrid + (n-1) diphosphate.</text>
        <dbReference type="EC" id="2.7.7.102"/>
    </reaction>
</comment>
<protein>
    <recommendedName>
        <fullName evidence="4">DNA-directed primase/polymerase protein</fullName>
        <ecNumber evidence="6">2.7.7.102</ecNumber>
        <ecNumber evidence="2">2.7.7.7</ecNumber>
    </recommendedName>
</protein>
<dbReference type="EC" id="2.7.7.7" evidence="2"/>
<dbReference type="GO" id="GO:0009411">
    <property type="term" value="P:response to UV"/>
    <property type="evidence" value="ECO:0007669"/>
    <property type="project" value="TreeGrafter"/>
</dbReference>
<dbReference type="GO" id="GO:0005759">
    <property type="term" value="C:mitochondrial matrix"/>
    <property type="evidence" value="ECO:0007669"/>
    <property type="project" value="TreeGrafter"/>
</dbReference>
<evidence type="ECO:0000256" key="1">
    <source>
        <dbReference type="ARBA" id="ARBA00009762"/>
    </source>
</evidence>
<dbReference type="GO" id="GO:0042276">
    <property type="term" value="P:error-prone translesion synthesis"/>
    <property type="evidence" value="ECO:0007669"/>
    <property type="project" value="InterPro"/>
</dbReference>
<comment type="catalytic activity">
    <reaction evidence="7">
        <text>DNA(n) + a 2'-deoxyribonucleoside 5'-triphosphate = DNA(n+1) + diphosphate</text>
        <dbReference type="Rhea" id="RHEA:22508"/>
        <dbReference type="Rhea" id="RHEA-COMP:17339"/>
        <dbReference type="Rhea" id="RHEA-COMP:17340"/>
        <dbReference type="ChEBI" id="CHEBI:33019"/>
        <dbReference type="ChEBI" id="CHEBI:61560"/>
        <dbReference type="ChEBI" id="CHEBI:173112"/>
        <dbReference type="EC" id="2.7.7.7"/>
    </reaction>
    <physiologicalReaction direction="left-to-right" evidence="7">
        <dbReference type="Rhea" id="RHEA:22509"/>
    </physiologicalReaction>
</comment>
<evidence type="ECO:0000256" key="5">
    <source>
        <dbReference type="ARBA" id="ARBA00044677"/>
    </source>
</evidence>
<evidence type="ECO:0000313" key="8">
    <source>
        <dbReference type="EMBL" id="GFG38177.1"/>
    </source>
</evidence>
<evidence type="ECO:0000256" key="7">
    <source>
        <dbReference type="ARBA" id="ARBA00047303"/>
    </source>
</evidence>
<dbReference type="AlphaFoldDB" id="A0A6L2Q8V9"/>
<accession>A0A6L2Q8V9</accession>
<dbReference type="GO" id="GO:0003887">
    <property type="term" value="F:DNA-directed DNA polymerase activity"/>
    <property type="evidence" value="ECO:0007669"/>
    <property type="project" value="UniProtKB-KW"/>
</dbReference>
<dbReference type="InParanoid" id="A0A6L2Q8V9"/>
<dbReference type="OrthoDB" id="5988181at2759"/>
<dbReference type="InterPro" id="IPR044917">
    <property type="entry name" value="PRIMPOL"/>
</dbReference>
<evidence type="ECO:0000256" key="6">
    <source>
        <dbReference type="ARBA" id="ARBA00044768"/>
    </source>
</evidence>
<dbReference type="PANTHER" id="PTHR31399:SF0">
    <property type="entry name" value="DNA-DIRECTED PRIMASE_POLYMERASE PROTEIN"/>
    <property type="match status" value="1"/>
</dbReference>
<evidence type="ECO:0000313" key="9">
    <source>
        <dbReference type="Proteomes" id="UP000502823"/>
    </source>
</evidence>
<keyword evidence="3" id="KW-0548">Nucleotidyltransferase</keyword>
<organism evidence="8 9">
    <name type="scientific">Coptotermes formosanus</name>
    <name type="common">Formosan subterranean termite</name>
    <dbReference type="NCBI Taxonomy" id="36987"/>
    <lineage>
        <taxon>Eukaryota</taxon>
        <taxon>Metazoa</taxon>
        <taxon>Ecdysozoa</taxon>
        <taxon>Arthropoda</taxon>
        <taxon>Hexapoda</taxon>
        <taxon>Insecta</taxon>
        <taxon>Pterygota</taxon>
        <taxon>Neoptera</taxon>
        <taxon>Polyneoptera</taxon>
        <taxon>Dictyoptera</taxon>
        <taxon>Blattodea</taxon>
        <taxon>Blattoidea</taxon>
        <taxon>Termitoidae</taxon>
        <taxon>Rhinotermitidae</taxon>
        <taxon>Coptotermes</taxon>
    </lineage>
</organism>
<dbReference type="GO" id="GO:0006264">
    <property type="term" value="P:mitochondrial DNA replication"/>
    <property type="evidence" value="ECO:0007669"/>
    <property type="project" value="TreeGrafter"/>
</dbReference>
<comment type="caution">
    <text evidence="8">The sequence shown here is derived from an EMBL/GenBank/DDBJ whole genome shotgun (WGS) entry which is preliminary data.</text>
</comment>
<dbReference type="Pfam" id="PF03121">
    <property type="entry name" value="Herpes_UL52"/>
    <property type="match status" value="1"/>
</dbReference>
<keyword evidence="3" id="KW-0239">DNA-directed DNA polymerase</keyword>